<feature type="compositionally biased region" description="Low complexity" evidence="1">
    <location>
        <begin position="59"/>
        <end position="79"/>
    </location>
</feature>
<feature type="compositionally biased region" description="Polar residues" evidence="1">
    <location>
        <begin position="154"/>
        <end position="176"/>
    </location>
</feature>
<evidence type="ECO:0000256" key="1">
    <source>
        <dbReference type="SAM" id="MobiDB-lite"/>
    </source>
</evidence>
<organism evidence="3 4">
    <name type="scientific">Desmophyllum pertusum</name>
    <dbReference type="NCBI Taxonomy" id="174260"/>
    <lineage>
        <taxon>Eukaryota</taxon>
        <taxon>Metazoa</taxon>
        <taxon>Cnidaria</taxon>
        <taxon>Anthozoa</taxon>
        <taxon>Hexacorallia</taxon>
        <taxon>Scleractinia</taxon>
        <taxon>Caryophylliina</taxon>
        <taxon>Caryophylliidae</taxon>
        <taxon>Desmophyllum</taxon>
    </lineage>
</organism>
<reference evidence="3" key="1">
    <citation type="submission" date="2023-01" db="EMBL/GenBank/DDBJ databases">
        <title>Genome assembly of the deep-sea coral Lophelia pertusa.</title>
        <authorList>
            <person name="Herrera S."/>
            <person name="Cordes E."/>
        </authorList>
    </citation>
    <scope>NUCLEOTIDE SEQUENCE</scope>
    <source>
        <strain evidence="3">USNM1676648</strain>
        <tissue evidence="3">Polyp</tissue>
    </source>
</reference>
<keyword evidence="4" id="KW-1185">Reference proteome</keyword>
<proteinExistence type="predicted"/>
<feature type="region of interest" description="Disordered" evidence="1">
    <location>
        <begin position="141"/>
        <end position="176"/>
    </location>
</feature>
<feature type="region of interest" description="Disordered" evidence="1">
    <location>
        <begin position="59"/>
        <end position="95"/>
    </location>
</feature>
<dbReference type="Proteomes" id="UP001163046">
    <property type="component" value="Unassembled WGS sequence"/>
</dbReference>
<dbReference type="InterPro" id="IPR035940">
    <property type="entry name" value="CAP_sf"/>
</dbReference>
<evidence type="ECO:0000313" key="3">
    <source>
        <dbReference type="EMBL" id="KAJ7374889.1"/>
    </source>
</evidence>
<comment type="caution">
    <text evidence="3">The sequence shown here is derived from an EMBL/GenBank/DDBJ whole genome shotgun (WGS) entry which is preliminary data.</text>
</comment>
<gene>
    <name evidence="3" type="ORF">OS493_005242</name>
</gene>
<sequence length="176" mass="18388">MFTEHGGMKMCQVTDRIAVIFLVFCASRVGGANGFKVTGGNVQFSADQKSLTIQLQLDGTTTGTPVTSGGTPTGGTPTSQGGGGGGGSVQPNIGEFTQNQRDGLKAHNDFRRTHGAPLMTLDKTMCKQAAAYAAKIAQSGIMKHSQKNKRSEQGENLSMGCSTNAGQTVKETVTNW</sequence>
<dbReference type="SUPFAM" id="SSF55797">
    <property type="entry name" value="PR-1-like"/>
    <property type="match status" value="1"/>
</dbReference>
<dbReference type="Pfam" id="PF00188">
    <property type="entry name" value="CAP"/>
    <property type="match status" value="1"/>
</dbReference>
<evidence type="ECO:0000259" key="2">
    <source>
        <dbReference type="Pfam" id="PF00188"/>
    </source>
</evidence>
<name>A0A9W9Z7L5_9CNID</name>
<dbReference type="EMBL" id="MU826827">
    <property type="protein sequence ID" value="KAJ7374889.1"/>
    <property type="molecule type" value="Genomic_DNA"/>
</dbReference>
<feature type="domain" description="SCP" evidence="2">
    <location>
        <begin position="104"/>
        <end position="176"/>
    </location>
</feature>
<accession>A0A9W9Z7L5</accession>
<protein>
    <recommendedName>
        <fullName evidence="2">SCP domain-containing protein</fullName>
    </recommendedName>
</protein>
<evidence type="ECO:0000313" key="4">
    <source>
        <dbReference type="Proteomes" id="UP001163046"/>
    </source>
</evidence>
<dbReference type="AlphaFoldDB" id="A0A9W9Z7L5"/>
<dbReference type="Gene3D" id="3.40.33.10">
    <property type="entry name" value="CAP"/>
    <property type="match status" value="1"/>
</dbReference>
<dbReference type="InterPro" id="IPR014044">
    <property type="entry name" value="CAP_dom"/>
</dbReference>